<evidence type="ECO:0000256" key="3">
    <source>
        <dbReference type="ARBA" id="ARBA00022729"/>
    </source>
</evidence>
<evidence type="ECO:0000256" key="4">
    <source>
        <dbReference type="ARBA" id="ARBA00022764"/>
    </source>
</evidence>
<keyword evidence="4" id="KW-0574">Periplasm</keyword>
<dbReference type="GO" id="GO:0015846">
    <property type="term" value="P:polyamine transport"/>
    <property type="evidence" value="ECO:0007669"/>
    <property type="project" value="InterPro"/>
</dbReference>
<evidence type="ECO:0000313" key="5">
    <source>
        <dbReference type="EMBL" id="SVA39627.1"/>
    </source>
</evidence>
<dbReference type="GO" id="GO:0042597">
    <property type="term" value="C:periplasmic space"/>
    <property type="evidence" value="ECO:0007669"/>
    <property type="project" value="UniProtKB-SubCell"/>
</dbReference>
<dbReference type="InterPro" id="IPR001188">
    <property type="entry name" value="Sperm_putr-bd"/>
</dbReference>
<evidence type="ECO:0000256" key="1">
    <source>
        <dbReference type="ARBA" id="ARBA00004418"/>
    </source>
</evidence>
<gene>
    <name evidence="5" type="ORF">METZ01_LOCUS92481</name>
</gene>
<dbReference type="PANTHER" id="PTHR30222:SF17">
    <property type="entry name" value="SPERMIDINE_PUTRESCINE-BINDING PERIPLASMIC PROTEIN"/>
    <property type="match status" value="1"/>
</dbReference>
<dbReference type="GO" id="GO:0019808">
    <property type="term" value="F:polyamine binding"/>
    <property type="evidence" value="ECO:0007669"/>
    <property type="project" value="InterPro"/>
</dbReference>
<sequence>MKTKRDVEKFVGDYRGGKLTRRQFNQGLASVGLMSVMMPITSRSAFAATGDHPTLYTWGGYEVPEMHGEYIAKYGESPNMSLWGDEEEAEAKMRAGFHPDVSMPCSYKVKKWTDLGFIKPVDTDRLSHWNDVIPVLKTVPDTFIGNDRMMITAWWGLTSVAFRTDIAPEYIPEDKHSWGILWDPKYKGRLSMIDSLIDGVMVAAIYSGAKDPFNMTSDEVEKVRELMREQRPLLRYYTNDVTSWEQALASGEVIAAACWNDTATRLSKDGVPIMFMNPKEGPMTWTCGLVLNSWAKPEMEDRAYDLINAFLSPSTGEFWIGEFGMGHSNLKSYEKFSADELKSRGLPPDDVEGYIAAGIFQATIQNEAELQSMYEEVKAGL</sequence>
<comment type="subcellular location">
    <subcellularLocation>
        <location evidence="1">Periplasm</location>
    </subcellularLocation>
</comment>
<proteinExistence type="predicted"/>
<dbReference type="Pfam" id="PF13416">
    <property type="entry name" value="SBP_bac_8"/>
    <property type="match status" value="1"/>
</dbReference>
<name>A0A381VJ00_9ZZZZ</name>
<protein>
    <submittedName>
        <fullName evidence="5">Uncharacterized protein</fullName>
    </submittedName>
</protein>
<dbReference type="EMBL" id="UINC01008818">
    <property type="protein sequence ID" value="SVA39627.1"/>
    <property type="molecule type" value="Genomic_DNA"/>
</dbReference>
<reference evidence="5" key="1">
    <citation type="submission" date="2018-05" db="EMBL/GenBank/DDBJ databases">
        <authorList>
            <person name="Lanie J.A."/>
            <person name="Ng W.-L."/>
            <person name="Kazmierczak K.M."/>
            <person name="Andrzejewski T.M."/>
            <person name="Davidsen T.M."/>
            <person name="Wayne K.J."/>
            <person name="Tettelin H."/>
            <person name="Glass J.I."/>
            <person name="Rusch D."/>
            <person name="Podicherti R."/>
            <person name="Tsui H.-C.T."/>
            <person name="Winkler M.E."/>
        </authorList>
    </citation>
    <scope>NUCLEOTIDE SEQUENCE</scope>
</reference>
<dbReference type="AlphaFoldDB" id="A0A381VJ00"/>
<organism evidence="5">
    <name type="scientific">marine metagenome</name>
    <dbReference type="NCBI Taxonomy" id="408172"/>
    <lineage>
        <taxon>unclassified sequences</taxon>
        <taxon>metagenomes</taxon>
        <taxon>ecological metagenomes</taxon>
    </lineage>
</organism>
<keyword evidence="2" id="KW-0813">Transport</keyword>
<keyword evidence="3" id="KW-0732">Signal</keyword>
<accession>A0A381VJ00</accession>
<dbReference type="Gene3D" id="3.40.190.10">
    <property type="entry name" value="Periplasmic binding protein-like II"/>
    <property type="match status" value="2"/>
</dbReference>
<dbReference type="InterPro" id="IPR006059">
    <property type="entry name" value="SBP"/>
</dbReference>
<dbReference type="PANTHER" id="PTHR30222">
    <property type="entry name" value="SPERMIDINE/PUTRESCINE-BINDING PERIPLASMIC PROTEIN"/>
    <property type="match status" value="1"/>
</dbReference>
<dbReference type="PRINTS" id="PR00909">
    <property type="entry name" value="SPERMDNBNDNG"/>
</dbReference>
<dbReference type="SUPFAM" id="SSF53850">
    <property type="entry name" value="Periplasmic binding protein-like II"/>
    <property type="match status" value="1"/>
</dbReference>
<evidence type="ECO:0000256" key="2">
    <source>
        <dbReference type="ARBA" id="ARBA00022448"/>
    </source>
</evidence>